<feature type="region of interest" description="Disordered" evidence="2">
    <location>
        <begin position="779"/>
        <end position="1142"/>
    </location>
</feature>
<evidence type="ECO:0000256" key="1">
    <source>
        <dbReference type="SAM" id="Coils"/>
    </source>
</evidence>
<evidence type="ECO:0000256" key="2">
    <source>
        <dbReference type="SAM" id="MobiDB-lite"/>
    </source>
</evidence>
<feature type="compositionally biased region" description="Basic residues" evidence="2">
    <location>
        <begin position="1324"/>
        <end position="1343"/>
    </location>
</feature>
<keyword evidence="1" id="KW-0175">Coiled coil</keyword>
<accession>A0ABD0YRZ9</accession>
<protein>
    <recommendedName>
        <fullName evidence="4">U1-type domain-containing protein</fullName>
    </recommendedName>
</protein>
<comment type="caution">
    <text evidence="5">The sequence shown here is derived from an EMBL/GenBank/DDBJ whole genome shotgun (WGS) entry which is preliminary data.</text>
</comment>
<name>A0ABD0YRZ9_9HEMI</name>
<feature type="compositionally biased region" description="Basic and acidic residues" evidence="2">
    <location>
        <begin position="1171"/>
        <end position="1191"/>
    </location>
</feature>
<keyword evidence="3" id="KW-0732">Signal</keyword>
<feature type="region of interest" description="Disordered" evidence="2">
    <location>
        <begin position="1272"/>
        <end position="1375"/>
    </location>
</feature>
<feature type="compositionally biased region" description="Low complexity" evidence="2">
    <location>
        <begin position="792"/>
        <end position="808"/>
    </location>
</feature>
<feature type="compositionally biased region" description="Basic and acidic residues" evidence="2">
    <location>
        <begin position="1117"/>
        <end position="1134"/>
    </location>
</feature>
<feature type="compositionally biased region" description="Basic residues" evidence="2">
    <location>
        <begin position="816"/>
        <end position="830"/>
    </location>
</feature>
<feature type="compositionally biased region" description="Low complexity" evidence="2">
    <location>
        <begin position="1277"/>
        <end position="1295"/>
    </location>
</feature>
<keyword evidence="6" id="KW-1185">Reference proteome</keyword>
<feature type="domain" description="U1-type" evidence="4">
    <location>
        <begin position="674"/>
        <end position="708"/>
    </location>
</feature>
<feature type="compositionally biased region" description="Basic and acidic residues" evidence="2">
    <location>
        <begin position="1041"/>
        <end position="1071"/>
    </location>
</feature>
<feature type="compositionally biased region" description="Polar residues" evidence="2">
    <location>
        <begin position="571"/>
        <end position="584"/>
    </location>
</feature>
<dbReference type="EMBL" id="JBFDAA010000003">
    <property type="protein sequence ID" value="KAL1138736.1"/>
    <property type="molecule type" value="Genomic_DNA"/>
</dbReference>
<evidence type="ECO:0000313" key="5">
    <source>
        <dbReference type="EMBL" id="KAL1138736.1"/>
    </source>
</evidence>
<reference evidence="5 6" key="1">
    <citation type="submission" date="2024-07" db="EMBL/GenBank/DDBJ databases">
        <title>Chromosome-level genome assembly of the water stick insect Ranatra chinensis (Heteroptera: Nepidae).</title>
        <authorList>
            <person name="Liu X."/>
        </authorList>
    </citation>
    <scope>NUCLEOTIDE SEQUENCE [LARGE SCALE GENOMIC DNA]</scope>
    <source>
        <strain evidence="5">Cailab_2021Rc</strain>
        <tissue evidence="5">Muscle</tissue>
    </source>
</reference>
<feature type="compositionally biased region" description="Basic and acidic residues" evidence="2">
    <location>
        <begin position="1001"/>
        <end position="1013"/>
    </location>
</feature>
<feature type="region of interest" description="Disordered" evidence="2">
    <location>
        <begin position="400"/>
        <end position="437"/>
    </location>
</feature>
<feature type="chain" id="PRO_5044804117" description="U1-type domain-containing protein" evidence="3">
    <location>
        <begin position="23"/>
        <end position="1396"/>
    </location>
</feature>
<feature type="region of interest" description="Disordered" evidence="2">
    <location>
        <begin position="743"/>
        <end position="765"/>
    </location>
</feature>
<feature type="region of interest" description="Disordered" evidence="2">
    <location>
        <begin position="567"/>
        <end position="586"/>
    </location>
</feature>
<sequence>MMEPLPTFCLIILVAFGRQTEASRQLSIVLEHFGNCEHVNKKDLNSFFHDVETVRLPSGETVTNGMLNVTRDVPRGPLVSVFKKCSERWSKNCEHFIRVLFPDSCPIFKAKGQFWTPIVDNFTPKLTCPVLKMGSYKLVNGTLSPEYFYNAAKNIPNYSDYFWKQELSLTKHNKILIEFKDRLPVKGLFLDDVDCGWDDGVGLARIKRGDTFLPDRRKRCMSSGGRSSDEEFKYRTSTHRSFKEAERTRPYKEGFVKSDRHYNNRYRHEVRHGKGPEQEQVEEQVRVKGTQVCLQLWQLVSSYALNCLSHQRGCQIRGQSTPTKYSVAFSHNSLFYGNYNPPGYQGFCNNYQQFPAYEANSNNYYQSVNQNFPPNAPPSQNYNMGAQGTNWDGSMIYPDTSVPPPPSVIQQQPASLPAANNTTTTTGGAAGSDASVSNVQRVNDQKAQEAKKEAVEQEMMQQKRTLEKQREDYIYKSNSLKRELNRLKDQKRELLQEDSKDNERILRENAKLQNEIQQKLKAINNVIEMLSGIIGDSGAGIGKEFSKSENSETKTKLSVEPPLLKTRPEKYNNTANRGKSSSPEITEVTEKQSMNIVHYDHELHWCSECNVFPPTAIDYLNHLHSEEHNKKLAGQNNEDLPWHINQPNEKSPPFIKNAPHKRIPILGLQFLYPAIAWYCKLCKVWMGDLHCAQIHLKGSDHRNSYNEFSAQNPHWEVDWLANRAKAFRRISGQSANVTELKTLPTFEKPYSPSPSDSQGSGGTVNVTSLSDQLIAMLEANNNKTSKRDAVIKSKTSSSSSSDTSSSSDSSDEKSSKKSRKKKKKKSKKKRREEDKYSEMKKSTMIEAERSKKEADFHSEFDVKITQSKKIGNSKLDEDRIIREWMVPPDTNDKEMTSNLKGRLKQKHDSEQQKKREERYKDDKRDKYNEKRYRDYYRDSRDYREYKESRDKRRDERERRSPDSKSRYYDRAELKEEKLKAEKPQGKIWAPGKDDDDDIETNFEKRTSESAAKKKDTRKQPTSSNVSKTKLPFIGRMPILKKKPDQKGEDQLKDEKKEDKAQLDEDDGEKKPSFIWPDLPNIPEPPQNSEETQEPLTATGEVEQPLPKSTLIISKRPRLLEPEHIRSGERGKVSEDIVGEQDMDIEEEVVAPKDELHKDFKDALELLFPGEATEKGGENSKETKPAGDDAKQQEAAGTAPTGQQMIHPAWAGHGMVPSYYTPDGMYRPDQARPWGYTGTGYPADQQQYMQPPGYMPYTNSYMMPPDPAYMQPPQYNATTTTSYNSTESTMSMMTPTKLPDVPLPPGIEESEDPPDDGGAGNNPPTKKRKNPPSQRMRRHLQKKKVQAEALDSSMRDDADDAEASAEESGGGKDYQVEMSELAMLGIDEEDITAQSFH</sequence>
<evidence type="ECO:0000256" key="3">
    <source>
        <dbReference type="SAM" id="SignalP"/>
    </source>
</evidence>
<feature type="signal peptide" evidence="3">
    <location>
        <begin position="1"/>
        <end position="22"/>
    </location>
</feature>
<feature type="compositionally biased region" description="Basic and acidic residues" evidence="2">
    <location>
        <begin position="831"/>
        <end position="862"/>
    </location>
</feature>
<dbReference type="PANTHER" id="PTHR15577:SF2">
    <property type="entry name" value="ZINC FINGER PROTEIN 318"/>
    <property type="match status" value="1"/>
</dbReference>
<dbReference type="Proteomes" id="UP001558652">
    <property type="component" value="Unassembled WGS sequence"/>
</dbReference>
<evidence type="ECO:0000313" key="6">
    <source>
        <dbReference type="Proteomes" id="UP001558652"/>
    </source>
</evidence>
<feature type="coiled-coil region" evidence="1">
    <location>
        <begin position="445"/>
        <end position="529"/>
    </location>
</feature>
<feature type="region of interest" description="Disordered" evidence="2">
    <location>
        <begin position="1166"/>
        <end position="1208"/>
    </location>
</feature>
<feature type="compositionally biased region" description="Polar residues" evidence="2">
    <location>
        <begin position="1086"/>
        <end position="1095"/>
    </location>
</feature>
<dbReference type="SMART" id="SM00451">
    <property type="entry name" value="ZnF_U1"/>
    <property type="match status" value="2"/>
</dbReference>
<organism evidence="5 6">
    <name type="scientific">Ranatra chinensis</name>
    <dbReference type="NCBI Taxonomy" id="642074"/>
    <lineage>
        <taxon>Eukaryota</taxon>
        <taxon>Metazoa</taxon>
        <taxon>Ecdysozoa</taxon>
        <taxon>Arthropoda</taxon>
        <taxon>Hexapoda</taxon>
        <taxon>Insecta</taxon>
        <taxon>Pterygota</taxon>
        <taxon>Neoptera</taxon>
        <taxon>Paraneoptera</taxon>
        <taxon>Hemiptera</taxon>
        <taxon>Heteroptera</taxon>
        <taxon>Panheteroptera</taxon>
        <taxon>Nepomorpha</taxon>
        <taxon>Nepidae</taxon>
        <taxon>Ranatrinae</taxon>
        <taxon>Ranatra</taxon>
    </lineage>
</organism>
<feature type="compositionally biased region" description="Low complexity" evidence="2">
    <location>
        <begin position="749"/>
        <end position="758"/>
    </location>
</feature>
<dbReference type="PANTHER" id="PTHR15577">
    <property type="entry name" value="ZINC FINGER CONTAINING PROTEIN"/>
    <property type="match status" value="1"/>
</dbReference>
<feature type="compositionally biased region" description="Basic and acidic residues" evidence="2">
    <location>
        <begin position="906"/>
        <end position="984"/>
    </location>
</feature>
<evidence type="ECO:0000259" key="4">
    <source>
        <dbReference type="SMART" id="SM00451"/>
    </source>
</evidence>
<feature type="compositionally biased region" description="Low complexity" evidence="2">
    <location>
        <begin position="408"/>
        <end position="437"/>
    </location>
</feature>
<dbReference type="InterPro" id="IPR003604">
    <property type="entry name" value="Matrin/U1-like-C_Znf_C2H2"/>
</dbReference>
<dbReference type="InterPro" id="IPR055309">
    <property type="entry name" value="Znf318-like"/>
</dbReference>
<proteinExistence type="predicted"/>
<gene>
    <name evidence="5" type="ORF">AAG570_008798</name>
</gene>
<feature type="domain" description="U1-type" evidence="4">
    <location>
        <begin position="601"/>
        <end position="635"/>
    </location>
</feature>